<dbReference type="PANTHER" id="PTHR40465:SF1">
    <property type="entry name" value="DUF6534 DOMAIN-CONTAINING PROTEIN"/>
    <property type="match status" value="1"/>
</dbReference>
<name>A0A067PR93_9AGAM</name>
<feature type="transmembrane region" description="Helical" evidence="1">
    <location>
        <begin position="117"/>
        <end position="138"/>
    </location>
</feature>
<sequence>MSVIDLTVGPNLFGTILNVFLHGVMWMQCVLYFTTFKSDKAGIRALVWFQIIAGTMNTGLIVDGLYTYTITNFGDLAADQQQNWTVVAVPAMTALIGAVVQIFFARRVYILTSMQRLVAVIGVGIVLQFPAGISIGVLCGLDPNFTDWGRWQIRFPTIAVLVLAAVVDFSITASLTWSLYRSKTGFSGTDDIVTKLIRLTIQTGLLVAIFSVIDLILFLSSPWPFHELPGFMLNKLSGIALLLTLNSRHEIRQNFGDQRQQPTKDFRQSIATGGVSTIQIQVATEASTHVQSVPQHPNTMRAAKLEEMELGTRGQYGIHLGKC</sequence>
<keyword evidence="1" id="KW-1133">Transmembrane helix</keyword>
<organism evidence="3 4">
    <name type="scientific">Jaapia argillacea MUCL 33604</name>
    <dbReference type="NCBI Taxonomy" id="933084"/>
    <lineage>
        <taxon>Eukaryota</taxon>
        <taxon>Fungi</taxon>
        <taxon>Dikarya</taxon>
        <taxon>Basidiomycota</taxon>
        <taxon>Agaricomycotina</taxon>
        <taxon>Agaricomycetes</taxon>
        <taxon>Agaricomycetidae</taxon>
        <taxon>Jaapiales</taxon>
        <taxon>Jaapiaceae</taxon>
        <taxon>Jaapia</taxon>
    </lineage>
</organism>
<keyword evidence="1" id="KW-0812">Transmembrane</keyword>
<evidence type="ECO:0000259" key="2">
    <source>
        <dbReference type="Pfam" id="PF20152"/>
    </source>
</evidence>
<protein>
    <recommendedName>
        <fullName evidence="2">DUF6534 domain-containing protein</fullName>
    </recommendedName>
</protein>
<keyword evidence="4" id="KW-1185">Reference proteome</keyword>
<feature type="transmembrane region" description="Helical" evidence="1">
    <location>
        <begin position="45"/>
        <end position="66"/>
    </location>
</feature>
<keyword evidence="1" id="KW-0472">Membrane</keyword>
<evidence type="ECO:0000313" key="4">
    <source>
        <dbReference type="Proteomes" id="UP000027265"/>
    </source>
</evidence>
<dbReference type="EMBL" id="KL197737">
    <property type="protein sequence ID" value="KDQ52831.1"/>
    <property type="molecule type" value="Genomic_DNA"/>
</dbReference>
<feature type="transmembrane region" description="Helical" evidence="1">
    <location>
        <begin position="86"/>
        <end position="105"/>
    </location>
</feature>
<dbReference type="OrthoDB" id="3265526at2759"/>
<dbReference type="InterPro" id="IPR045339">
    <property type="entry name" value="DUF6534"/>
</dbReference>
<evidence type="ECO:0000313" key="3">
    <source>
        <dbReference type="EMBL" id="KDQ52831.1"/>
    </source>
</evidence>
<dbReference type="HOGENOM" id="CLU_046025_0_0_1"/>
<dbReference type="STRING" id="933084.A0A067PR93"/>
<dbReference type="PANTHER" id="PTHR40465">
    <property type="entry name" value="CHROMOSOME 1, WHOLE GENOME SHOTGUN SEQUENCE"/>
    <property type="match status" value="1"/>
</dbReference>
<gene>
    <name evidence="3" type="ORF">JAAARDRAFT_39812</name>
</gene>
<dbReference type="InParanoid" id="A0A067PR93"/>
<dbReference type="Pfam" id="PF20152">
    <property type="entry name" value="DUF6534"/>
    <property type="match status" value="1"/>
</dbReference>
<proteinExistence type="predicted"/>
<reference evidence="4" key="1">
    <citation type="journal article" date="2014" name="Proc. Natl. Acad. Sci. U.S.A.">
        <title>Extensive sampling of basidiomycete genomes demonstrates inadequacy of the white-rot/brown-rot paradigm for wood decay fungi.</title>
        <authorList>
            <person name="Riley R."/>
            <person name="Salamov A.A."/>
            <person name="Brown D.W."/>
            <person name="Nagy L.G."/>
            <person name="Floudas D."/>
            <person name="Held B.W."/>
            <person name="Levasseur A."/>
            <person name="Lombard V."/>
            <person name="Morin E."/>
            <person name="Otillar R."/>
            <person name="Lindquist E.A."/>
            <person name="Sun H."/>
            <person name="LaButti K.M."/>
            <person name="Schmutz J."/>
            <person name="Jabbour D."/>
            <person name="Luo H."/>
            <person name="Baker S.E."/>
            <person name="Pisabarro A.G."/>
            <person name="Walton J.D."/>
            <person name="Blanchette R.A."/>
            <person name="Henrissat B."/>
            <person name="Martin F."/>
            <person name="Cullen D."/>
            <person name="Hibbett D.S."/>
            <person name="Grigoriev I.V."/>
        </authorList>
    </citation>
    <scope>NUCLEOTIDE SEQUENCE [LARGE SCALE GENOMIC DNA]</scope>
    <source>
        <strain evidence="4">MUCL 33604</strain>
    </source>
</reference>
<evidence type="ECO:0000256" key="1">
    <source>
        <dbReference type="SAM" id="Phobius"/>
    </source>
</evidence>
<dbReference type="AlphaFoldDB" id="A0A067PR93"/>
<dbReference type="Proteomes" id="UP000027265">
    <property type="component" value="Unassembled WGS sequence"/>
</dbReference>
<feature type="transmembrane region" description="Helical" evidence="1">
    <location>
        <begin position="12"/>
        <end position="33"/>
    </location>
</feature>
<feature type="transmembrane region" description="Helical" evidence="1">
    <location>
        <begin position="201"/>
        <end position="222"/>
    </location>
</feature>
<feature type="domain" description="DUF6534" evidence="2">
    <location>
        <begin position="164"/>
        <end position="249"/>
    </location>
</feature>
<accession>A0A067PR93</accession>
<feature type="transmembrane region" description="Helical" evidence="1">
    <location>
        <begin position="158"/>
        <end position="180"/>
    </location>
</feature>